<dbReference type="SUPFAM" id="SSF51445">
    <property type="entry name" value="(Trans)glycosidases"/>
    <property type="match status" value="1"/>
</dbReference>
<keyword evidence="7" id="KW-1185">Reference proteome</keyword>
<dbReference type="Pfam" id="PF07745">
    <property type="entry name" value="Glyco_hydro_53"/>
    <property type="match status" value="1"/>
</dbReference>
<dbReference type="InterPro" id="IPR011081">
    <property type="entry name" value="Big_4"/>
</dbReference>
<dbReference type="InterPro" id="IPR011683">
    <property type="entry name" value="Glyco_hydro_53"/>
</dbReference>
<dbReference type="Gene3D" id="2.60.120.260">
    <property type="entry name" value="Galactose-binding domain-like"/>
    <property type="match status" value="1"/>
</dbReference>
<dbReference type="GO" id="GO:0031218">
    <property type="term" value="F:arabinogalactan endo-1,4-beta-galactosidase activity"/>
    <property type="evidence" value="ECO:0007669"/>
    <property type="project" value="UniProtKB-EC"/>
</dbReference>
<dbReference type="PANTHER" id="PTHR34983:SF2">
    <property type="entry name" value="ENDO-BETA-1,4-GALACTANASE"/>
    <property type="match status" value="1"/>
</dbReference>
<gene>
    <name evidence="6" type="ordered locus">Dtur_0857</name>
</gene>
<dbReference type="GO" id="GO:0045490">
    <property type="term" value="P:pectin catabolic process"/>
    <property type="evidence" value="ECO:0000318"/>
    <property type="project" value="GO_Central"/>
</dbReference>
<dbReference type="Gene3D" id="3.20.20.80">
    <property type="entry name" value="Glycosidases"/>
    <property type="match status" value="1"/>
</dbReference>
<comment type="catalytic activity">
    <reaction evidence="4">
        <text>The enzyme specifically hydrolyzes (1-&gt;4)-beta-D-galactosidic linkages in type I arabinogalactans.</text>
        <dbReference type="EC" id="3.2.1.89"/>
    </reaction>
</comment>
<dbReference type="HOGENOM" id="CLU_011259_1_2_0"/>
<feature type="domain" description="Bacterial Ig-like" evidence="5">
    <location>
        <begin position="403"/>
        <end position="459"/>
    </location>
</feature>
<dbReference type="Proteomes" id="UP000007719">
    <property type="component" value="Chromosome"/>
</dbReference>
<keyword evidence="3 4" id="KW-0326">Glycosidase</keyword>
<dbReference type="STRING" id="515635.Dtur_0857"/>
<dbReference type="CAZy" id="GH53">
    <property type="family name" value="Glycoside Hydrolase Family 53"/>
</dbReference>
<protein>
    <recommendedName>
        <fullName evidence="4">Arabinogalactan endo-beta-1,4-galactanase</fullName>
        <ecNumber evidence="4">3.2.1.89</ecNumber>
    </recommendedName>
</protein>
<accession>B8E055</accession>
<evidence type="ECO:0000256" key="4">
    <source>
        <dbReference type="RuleBase" id="RU361192"/>
    </source>
</evidence>
<keyword evidence="2 4" id="KW-0378">Hydrolase</keyword>
<dbReference type="GO" id="GO:0015926">
    <property type="term" value="F:glucosidase activity"/>
    <property type="evidence" value="ECO:0007669"/>
    <property type="project" value="InterPro"/>
</dbReference>
<sequence length="619" mass="69690">MGKKKVLLILFLLGVFMTTSGYGESKVLVNPIENISKDFIKGVDISMVYEVEKNGGKYFDNGVQKDPLQILKDHGVNWVRVRIWNDPYDEKGNPYGGGNCDYKNMTELAKRAKSIGLKVLVDFHYSDFWADPGKQEKPKAWKNLKGKALEKAVSDFTYQVVKYMKDNKALPDMVQIGNEVNNGFLWPDGKLVGDDAGGFENFVKLFNAGVNAVRRVDKNIKIAVHLAEGGNSALFRWFFGNVLSLKMDFDVIGVSYYPYWHGTIDELRENLNSIALWLNKEIAIFETAYAWTLDDADGHPNIFGGDLWKIGGYKPTIQGQATAIRDIMDVVAHIPNNKGIGIFYWEGCWIPVKGAGWKQGEGNPWENQALFDFKGNTLPSLDVFNLVYGKEKITPNPIEVLSEVNIKVSTGEIPNLPEKAKVLFDDDSIRSIKIKWDNIDPKFLTTPGEFKLRGIIEGIQKEIYANIYVSGQKNYIQNPSFESGTLSPWKVEGDISAVKVVKATPPQNAKSGDYALNYWLDKPFKFELYQVIKNLSPGKYKVSFWIQGGGGENLIRFKVSGYGGEDKFIDIINTGWLNWKNPTISDIEVTTGEIKISIIVDGNTGNWAWIDDFELKEQE</sequence>
<dbReference type="PATRIC" id="fig|515635.4.peg.896"/>
<dbReference type="CAZy" id="CBM61">
    <property type="family name" value="Carbohydrate-Binding Module Family 61"/>
</dbReference>
<evidence type="ECO:0000259" key="5">
    <source>
        <dbReference type="Pfam" id="PF07532"/>
    </source>
</evidence>
<dbReference type="FunCoup" id="B8E055">
    <property type="interactions" value="36"/>
</dbReference>
<proteinExistence type="inferred from homology"/>
<dbReference type="InParanoid" id="B8E055"/>
<evidence type="ECO:0000313" key="6">
    <source>
        <dbReference type="EMBL" id="ACK42138.1"/>
    </source>
</evidence>
<dbReference type="PANTHER" id="PTHR34983">
    <property type="entry name" value="ARABINOGALACTAN ENDO-BETA-1,4-GALACTANASE A"/>
    <property type="match status" value="1"/>
</dbReference>
<dbReference type="KEGG" id="dtu:Dtur_0857"/>
<evidence type="ECO:0000313" key="7">
    <source>
        <dbReference type="Proteomes" id="UP000007719"/>
    </source>
</evidence>
<dbReference type="Pfam" id="PF07532">
    <property type="entry name" value="Big_4"/>
    <property type="match status" value="1"/>
</dbReference>
<evidence type="ECO:0000256" key="3">
    <source>
        <dbReference type="ARBA" id="ARBA00023295"/>
    </source>
</evidence>
<dbReference type="EnsemblBacteria" id="ACK42138">
    <property type="protein sequence ID" value="ACK42138"/>
    <property type="gene ID" value="Dtur_0857"/>
</dbReference>
<name>B8E055_DICTD</name>
<reference evidence="7" key="1">
    <citation type="journal article" date="2016" name="Front. Microbiol.">
        <title>The complete genome sequence of hyperthermophile Dictyoglomus turgidum DSM 6724 reveals a specialized carbohydrate fermentor.</title>
        <authorList>
            <person name="Brumm P.J."/>
            <person name="Gowda K."/>
            <person name="Robb F.T."/>
            <person name="Mead D.A."/>
        </authorList>
    </citation>
    <scope>NUCLEOTIDE SEQUENCE [LARGE SCALE GENOMIC DNA]</scope>
    <source>
        <strain evidence="7">DSM 6724 / Z-1310</strain>
    </source>
</reference>
<dbReference type="EMBL" id="CP001251">
    <property type="protein sequence ID" value="ACK42138.1"/>
    <property type="molecule type" value="Genomic_DNA"/>
</dbReference>
<dbReference type="InterPro" id="IPR017853">
    <property type="entry name" value="GH"/>
</dbReference>
<dbReference type="RefSeq" id="WP_012583222.1">
    <property type="nucleotide sequence ID" value="NC_011661.1"/>
</dbReference>
<dbReference type="EC" id="3.2.1.89" evidence="4"/>
<dbReference type="AlphaFoldDB" id="B8E055"/>
<comment type="similarity">
    <text evidence="1 4">Belongs to the glycosyl hydrolase 53 family.</text>
</comment>
<dbReference type="OrthoDB" id="9768786at2"/>
<dbReference type="eggNOG" id="COG3867">
    <property type="taxonomic scope" value="Bacteria"/>
</dbReference>
<evidence type="ECO:0000256" key="1">
    <source>
        <dbReference type="ARBA" id="ARBA00010687"/>
    </source>
</evidence>
<organism evidence="6 7">
    <name type="scientific">Dictyoglomus turgidum (strain DSM 6724 / Z-1310)</name>
    <dbReference type="NCBI Taxonomy" id="515635"/>
    <lineage>
        <taxon>Bacteria</taxon>
        <taxon>Pseudomonadati</taxon>
        <taxon>Dictyoglomota</taxon>
        <taxon>Dictyoglomia</taxon>
        <taxon>Dictyoglomales</taxon>
        <taxon>Dictyoglomaceae</taxon>
        <taxon>Dictyoglomus</taxon>
    </lineage>
</organism>
<evidence type="ECO:0000256" key="2">
    <source>
        <dbReference type="ARBA" id="ARBA00022801"/>
    </source>
</evidence>